<organism evidence="2 3">
    <name type="scientific">Parafrankia colletiae</name>
    <dbReference type="NCBI Taxonomy" id="573497"/>
    <lineage>
        <taxon>Bacteria</taxon>
        <taxon>Bacillati</taxon>
        <taxon>Actinomycetota</taxon>
        <taxon>Actinomycetes</taxon>
        <taxon>Frankiales</taxon>
        <taxon>Frankiaceae</taxon>
        <taxon>Parafrankia</taxon>
    </lineage>
</organism>
<name>A0A1S1Q9D4_9ACTN</name>
<dbReference type="AlphaFoldDB" id="A0A1S1Q9D4"/>
<sequence length="94" mass="10030">MPRARLLVTYSGSSPSSGERPGSGTEARFCSPLRRCARSGLVGGTLRFDLTIMSSLTKEKMPLLRLRNLHLNLADVRPPLPPAASGEAPGNPTD</sequence>
<dbReference type="Proteomes" id="UP000179627">
    <property type="component" value="Unassembled WGS sequence"/>
</dbReference>
<dbReference type="EMBL" id="MBLM01000158">
    <property type="protein sequence ID" value="OHV29825.1"/>
    <property type="molecule type" value="Genomic_DNA"/>
</dbReference>
<proteinExistence type="predicted"/>
<gene>
    <name evidence="2" type="ORF">CC117_28315</name>
</gene>
<reference evidence="3" key="1">
    <citation type="submission" date="2016-07" db="EMBL/GenBank/DDBJ databases">
        <title>Sequence Frankia sp. strain CcI1.17.</title>
        <authorList>
            <person name="Ghodhbane-Gtari F."/>
            <person name="Swanson E."/>
            <person name="Gueddou A."/>
            <person name="Morris K."/>
            <person name="Hezbri K."/>
            <person name="Ktari A."/>
            <person name="Nouioui I."/>
            <person name="Abebe-Akele F."/>
            <person name="Simpson S."/>
            <person name="Thomas K."/>
            <person name="Gtari M."/>
            <person name="Tisa L.S."/>
            <person name="Hurst S."/>
        </authorList>
    </citation>
    <scope>NUCLEOTIDE SEQUENCE [LARGE SCALE GENOMIC DNA]</scope>
    <source>
        <strain evidence="3">Cc1.17</strain>
    </source>
</reference>
<feature type="compositionally biased region" description="Low complexity" evidence="1">
    <location>
        <begin position="11"/>
        <end position="24"/>
    </location>
</feature>
<protein>
    <submittedName>
        <fullName evidence="2">Uncharacterized protein</fullName>
    </submittedName>
</protein>
<keyword evidence="3" id="KW-1185">Reference proteome</keyword>
<evidence type="ECO:0000313" key="3">
    <source>
        <dbReference type="Proteomes" id="UP000179627"/>
    </source>
</evidence>
<feature type="region of interest" description="Disordered" evidence="1">
    <location>
        <begin position="1"/>
        <end position="27"/>
    </location>
</feature>
<evidence type="ECO:0000313" key="2">
    <source>
        <dbReference type="EMBL" id="OHV29825.1"/>
    </source>
</evidence>
<accession>A0A1S1Q9D4</accession>
<comment type="caution">
    <text evidence="2">The sequence shown here is derived from an EMBL/GenBank/DDBJ whole genome shotgun (WGS) entry which is preliminary data.</text>
</comment>
<dbReference type="RefSeq" id="WP_071090047.1">
    <property type="nucleotide sequence ID" value="NZ_MBLM01000158.1"/>
</dbReference>
<evidence type="ECO:0000256" key="1">
    <source>
        <dbReference type="SAM" id="MobiDB-lite"/>
    </source>
</evidence>